<dbReference type="AlphaFoldDB" id="A0A2S7U1F6"/>
<dbReference type="RefSeq" id="WP_105043335.1">
    <property type="nucleotide sequence ID" value="NZ_MQWA01000001.1"/>
</dbReference>
<sequence>MKYITLTSAASLLAASFSCCLAEENQIPTGTISVDRDKVRAGESADLSWDIDFPIDLTEIVTPDLEIKMQTEVHAFMIGTAVSNHRTKTYTYVDIGAGWQSLYSGYGSGYQYVYLGRDSSGRRVYAQDTPLNPNVSVHDHVAPVGTNLNFAARTSSGNWVYMGDQRVLTMYRGETPSSKEGWGGDASLEDYIAPYLVNGVLNIGEHDIMIAAELTHSWANRNQSGYDSNDSIALFRFIPVEE</sequence>
<accession>A0A2S7U1F6</accession>
<dbReference type="EMBL" id="MQWA01000001">
    <property type="protein sequence ID" value="PQJ28846.1"/>
    <property type="molecule type" value="Genomic_DNA"/>
</dbReference>
<evidence type="ECO:0000313" key="2">
    <source>
        <dbReference type="EMBL" id="PQJ28846.1"/>
    </source>
</evidence>
<dbReference type="PROSITE" id="PS51257">
    <property type="entry name" value="PROKAR_LIPOPROTEIN"/>
    <property type="match status" value="1"/>
</dbReference>
<dbReference type="OrthoDB" id="205457at2"/>
<comment type="caution">
    <text evidence="2">The sequence shown here is derived from an EMBL/GenBank/DDBJ whole genome shotgun (WGS) entry which is preliminary data.</text>
</comment>
<keyword evidence="1" id="KW-0732">Signal</keyword>
<evidence type="ECO:0000256" key="1">
    <source>
        <dbReference type="SAM" id="SignalP"/>
    </source>
</evidence>
<evidence type="ECO:0000313" key="3">
    <source>
        <dbReference type="Proteomes" id="UP000239907"/>
    </source>
</evidence>
<feature type="signal peptide" evidence="1">
    <location>
        <begin position="1"/>
        <end position="22"/>
    </location>
</feature>
<protein>
    <submittedName>
        <fullName evidence="2">Uncharacterized protein</fullName>
    </submittedName>
</protein>
<dbReference type="Proteomes" id="UP000239907">
    <property type="component" value="Unassembled WGS sequence"/>
</dbReference>
<gene>
    <name evidence="2" type="ORF">BSZ32_10320</name>
</gene>
<name>A0A2S7U1F6_9BACT</name>
<organism evidence="2 3">
    <name type="scientific">Rubritalea profundi</name>
    <dbReference type="NCBI Taxonomy" id="1658618"/>
    <lineage>
        <taxon>Bacteria</taxon>
        <taxon>Pseudomonadati</taxon>
        <taxon>Verrucomicrobiota</taxon>
        <taxon>Verrucomicrobiia</taxon>
        <taxon>Verrucomicrobiales</taxon>
        <taxon>Rubritaleaceae</taxon>
        <taxon>Rubritalea</taxon>
    </lineage>
</organism>
<feature type="chain" id="PRO_5015685060" evidence="1">
    <location>
        <begin position="23"/>
        <end position="242"/>
    </location>
</feature>
<reference evidence="2 3" key="1">
    <citation type="submission" date="2016-12" db="EMBL/GenBank/DDBJ databases">
        <title>Study of bacterial adaptation to deep sea.</title>
        <authorList>
            <person name="Song J."/>
            <person name="Yoshizawa S."/>
            <person name="Kogure K."/>
        </authorList>
    </citation>
    <scope>NUCLEOTIDE SEQUENCE [LARGE SCALE GENOMIC DNA]</scope>
    <source>
        <strain evidence="2 3">SAORIC-165</strain>
    </source>
</reference>
<proteinExistence type="predicted"/>
<keyword evidence="3" id="KW-1185">Reference proteome</keyword>